<dbReference type="OrthoDB" id="43744at2759"/>
<protein>
    <submittedName>
        <fullName evidence="1">Uncharacterized protein</fullName>
    </submittedName>
</protein>
<evidence type="ECO:0000313" key="1">
    <source>
        <dbReference type="EMBL" id="KAF9728378.1"/>
    </source>
</evidence>
<accession>A0A9P6KIK3</accession>
<organism evidence="1 2">
    <name type="scientific">Paraphaeosphaeria minitans</name>
    <dbReference type="NCBI Taxonomy" id="565426"/>
    <lineage>
        <taxon>Eukaryota</taxon>
        <taxon>Fungi</taxon>
        <taxon>Dikarya</taxon>
        <taxon>Ascomycota</taxon>
        <taxon>Pezizomycotina</taxon>
        <taxon>Dothideomycetes</taxon>
        <taxon>Pleosporomycetidae</taxon>
        <taxon>Pleosporales</taxon>
        <taxon>Massarineae</taxon>
        <taxon>Didymosphaeriaceae</taxon>
        <taxon>Paraphaeosphaeria</taxon>
    </lineage>
</organism>
<name>A0A9P6KIK3_9PLEO</name>
<comment type="caution">
    <text evidence="1">The sequence shown here is derived from an EMBL/GenBank/DDBJ whole genome shotgun (WGS) entry which is preliminary data.</text>
</comment>
<keyword evidence="2" id="KW-1185">Reference proteome</keyword>
<dbReference type="EMBL" id="WJXW01000021">
    <property type="protein sequence ID" value="KAF9728378.1"/>
    <property type="molecule type" value="Genomic_DNA"/>
</dbReference>
<dbReference type="AlphaFoldDB" id="A0A9P6KIK3"/>
<reference evidence="1" key="1">
    <citation type="journal article" date="2020" name="Mol. Plant Microbe Interact.">
        <title>Genome Sequence of the Biocontrol Agent Coniothyrium minitans strain Conio (IMI 134523).</title>
        <authorList>
            <person name="Patel D."/>
            <person name="Shittu T.A."/>
            <person name="Baroncelli R."/>
            <person name="Muthumeenakshi S."/>
            <person name="Osborne T.H."/>
            <person name="Janganan T.K."/>
            <person name="Sreenivasaprasad S."/>
        </authorList>
    </citation>
    <scope>NUCLEOTIDE SEQUENCE</scope>
    <source>
        <strain evidence="1">Conio</strain>
    </source>
</reference>
<proteinExistence type="predicted"/>
<gene>
    <name evidence="1" type="ORF">PMIN01_13659</name>
</gene>
<dbReference type="Proteomes" id="UP000756921">
    <property type="component" value="Unassembled WGS sequence"/>
</dbReference>
<evidence type="ECO:0000313" key="2">
    <source>
        <dbReference type="Proteomes" id="UP000756921"/>
    </source>
</evidence>
<sequence>MTEASKLTCGLIRYLSSPTSRCWPGANHGHITSLYEAQSVPSPDNSGIAYLRLHSEQAQYECVEIEDFEAGEEEKNLTNAALIADKTKLSHPTATLSWLGLGSWFQSRATGSAVLWQFSANGSAAGQLTFREPKPTVGSPATRPTARASCYGVLGKREDLRIVDAGRAGCKIGYGFIRCGRMQDRLRIHSTWEDAMPPFSQAMKFPGYDRSSADVDEECGRSQVL</sequence>